<gene>
    <name evidence="11" type="ORF">MNBD_GAMMA02-772</name>
</gene>
<evidence type="ECO:0000256" key="4">
    <source>
        <dbReference type="ARBA" id="ARBA00022475"/>
    </source>
</evidence>
<keyword evidence="9" id="KW-0472">Membrane</keyword>
<dbReference type="GO" id="GO:0009306">
    <property type="term" value="P:protein secretion"/>
    <property type="evidence" value="ECO:0007669"/>
    <property type="project" value="InterPro"/>
</dbReference>
<dbReference type="Gene3D" id="1.10.40.60">
    <property type="entry name" value="EpsJ-like"/>
    <property type="match status" value="1"/>
</dbReference>
<reference evidence="11" key="1">
    <citation type="submission" date="2018-06" db="EMBL/GenBank/DDBJ databases">
        <authorList>
            <person name="Zhirakovskaya E."/>
        </authorList>
    </citation>
    <scope>NUCLEOTIDE SEQUENCE</scope>
</reference>
<evidence type="ECO:0000256" key="8">
    <source>
        <dbReference type="ARBA" id="ARBA00022989"/>
    </source>
</evidence>
<dbReference type="InterPro" id="IPR005628">
    <property type="entry name" value="GspK"/>
</dbReference>
<proteinExistence type="inferred from homology"/>
<dbReference type="SUPFAM" id="SSF158544">
    <property type="entry name" value="GspK insert domain-like"/>
    <property type="match status" value="1"/>
</dbReference>
<evidence type="ECO:0000259" key="10">
    <source>
        <dbReference type="Pfam" id="PF21687"/>
    </source>
</evidence>
<protein>
    <recommendedName>
        <fullName evidence="10">T2SS protein K first SAM-like domain-containing protein</fullName>
    </recommendedName>
</protein>
<name>A0A3B0VX44_9ZZZZ</name>
<dbReference type="Pfam" id="PF21687">
    <property type="entry name" value="T2SSK_1st"/>
    <property type="match status" value="1"/>
</dbReference>
<feature type="domain" description="T2SS protein K first SAM-like" evidence="10">
    <location>
        <begin position="103"/>
        <end position="192"/>
    </location>
</feature>
<evidence type="ECO:0000256" key="7">
    <source>
        <dbReference type="ARBA" id="ARBA00022927"/>
    </source>
</evidence>
<dbReference type="GO" id="GO:0005886">
    <property type="term" value="C:plasma membrane"/>
    <property type="evidence" value="ECO:0007669"/>
    <property type="project" value="UniProtKB-SubCell"/>
</dbReference>
<evidence type="ECO:0000256" key="5">
    <source>
        <dbReference type="ARBA" id="ARBA00022519"/>
    </source>
</evidence>
<evidence type="ECO:0000256" key="3">
    <source>
        <dbReference type="ARBA" id="ARBA00022448"/>
    </source>
</evidence>
<comment type="subcellular location">
    <subcellularLocation>
        <location evidence="1">Cell inner membrane</location>
    </subcellularLocation>
</comment>
<dbReference type="InterPro" id="IPR049031">
    <property type="entry name" value="T2SSK_SAM-like_1st"/>
</dbReference>
<evidence type="ECO:0000313" key="11">
    <source>
        <dbReference type="EMBL" id="VAW48195.1"/>
    </source>
</evidence>
<evidence type="ECO:0000256" key="2">
    <source>
        <dbReference type="ARBA" id="ARBA00007246"/>
    </source>
</evidence>
<keyword evidence="5" id="KW-0997">Cell inner membrane</keyword>
<comment type="similarity">
    <text evidence="2">Belongs to the GSP K family.</text>
</comment>
<keyword evidence="4" id="KW-1003">Cell membrane</keyword>
<dbReference type="InterPro" id="IPR038072">
    <property type="entry name" value="GspK_central_sf"/>
</dbReference>
<keyword evidence="7" id="KW-0653">Protein transport</keyword>
<accession>A0A3B0VX44</accession>
<keyword evidence="8" id="KW-1133">Transmembrane helix</keyword>
<organism evidence="11">
    <name type="scientific">hydrothermal vent metagenome</name>
    <dbReference type="NCBI Taxonomy" id="652676"/>
    <lineage>
        <taxon>unclassified sequences</taxon>
        <taxon>metagenomes</taxon>
        <taxon>ecological metagenomes</taxon>
    </lineage>
</organism>
<sequence>MNKLTKQQGIALVLVLWVALLMSVIAGSFALSARTESLQSRILLNESQARFFAEAGLNRAVFELRNPDPETRWIADGRTHKFEMDGALIEIKITDESGKIDLNQASEELLVGLFASLGLDIDEAIGIVDKVMDWRDADEEVRLDGAEDDDYFSAGYPHGAKDAPFDTVPELIQVMDVGYEMYRKIEPALTVYSGRKNVNLAFAPREVLMAIDGVSGDMADMFIEERHAIEDVNSELPMLAEGYSGQLRGGGTTFSIISKATLLNKQYAEIDATIRMGGNLQGRPFRVVRWRDNEHK</sequence>
<dbReference type="PANTHER" id="PTHR38831">
    <property type="entry name" value="TYPE II SECRETION SYSTEM PROTEIN K"/>
    <property type="match status" value="1"/>
</dbReference>
<dbReference type="AlphaFoldDB" id="A0A3B0VX44"/>
<evidence type="ECO:0000256" key="9">
    <source>
        <dbReference type="ARBA" id="ARBA00023136"/>
    </source>
</evidence>
<keyword evidence="3" id="KW-0813">Transport</keyword>
<dbReference type="PANTHER" id="PTHR38831:SF2">
    <property type="entry name" value="TYPE II SECRETION SYSTEM PROTEIN K"/>
    <property type="match status" value="1"/>
</dbReference>
<keyword evidence="6" id="KW-0812">Transmembrane</keyword>
<dbReference type="EMBL" id="UOFA01000393">
    <property type="protein sequence ID" value="VAW48195.1"/>
    <property type="molecule type" value="Genomic_DNA"/>
</dbReference>
<evidence type="ECO:0000256" key="1">
    <source>
        <dbReference type="ARBA" id="ARBA00004533"/>
    </source>
</evidence>
<evidence type="ECO:0000256" key="6">
    <source>
        <dbReference type="ARBA" id="ARBA00022692"/>
    </source>
</evidence>